<dbReference type="InterPro" id="IPR036259">
    <property type="entry name" value="MFS_trans_sf"/>
</dbReference>
<name>A0A8E2JM39_9PEZI</name>
<evidence type="ECO:0000256" key="2">
    <source>
        <dbReference type="ARBA" id="ARBA00022692"/>
    </source>
</evidence>
<dbReference type="GO" id="GO:0005886">
    <property type="term" value="C:plasma membrane"/>
    <property type="evidence" value="ECO:0007669"/>
    <property type="project" value="TreeGrafter"/>
</dbReference>
<dbReference type="OrthoDB" id="268400at2759"/>
<feature type="transmembrane region" description="Helical" evidence="5">
    <location>
        <begin position="164"/>
        <end position="187"/>
    </location>
</feature>
<accession>A0A8E2JM39</accession>
<feature type="transmembrane region" description="Helical" evidence="5">
    <location>
        <begin position="65"/>
        <end position="85"/>
    </location>
</feature>
<feature type="transmembrane region" description="Helical" evidence="5">
    <location>
        <begin position="92"/>
        <end position="115"/>
    </location>
</feature>
<dbReference type="SUPFAM" id="SSF103473">
    <property type="entry name" value="MFS general substrate transporter"/>
    <property type="match status" value="1"/>
</dbReference>
<evidence type="ECO:0000313" key="6">
    <source>
        <dbReference type="EMBL" id="OCL02435.1"/>
    </source>
</evidence>
<proteinExistence type="predicted"/>
<organism evidence="6 7">
    <name type="scientific">Glonium stellatum</name>
    <dbReference type="NCBI Taxonomy" id="574774"/>
    <lineage>
        <taxon>Eukaryota</taxon>
        <taxon>Fungi</taxon>
        <taxon>Dikarya</taxon>
        <taxon>Ascomycota</taxon>
        <taxon>Pezizomycotina</taxon>
        <taxon>Dothideomycetes</taxon>
        <taxon>Pleosporomycetidae</taxon>
        <taxon>Gloniales</taxon>
        <taxon>Gloniaceae</taxon>
        <taxon>Glonium</taxon>
    </lineage>
</organism>
<feature type="transmembrane region" description="Helical" evidence="5">
    <location>
        <begin position="240"/>
        <end position="260"/>
    </location>
</feature>
<evidence type="ECO:0000256" key="5">
    <source>
        <dbReference type="SAM" id="Phobius"/>
    </source>
</evidence>
<feature type="transmembrane region" description="Helical" evidence="5">
    <location>
        <begin position="199"/>
        <end position="219"/>
    </location>
</feature>
<feature type="transmembrane region" description="Helical" evidence="5">
    <location>
        <begin position="336"/>
        <end position="357"/>
    </location>
</feature>
<keyword evidence="4 5" id="KW-0472">Membrane</keyword>
<sequence>MGEKDIRNNPVGTVRLIDHNKTVLIPTTSLDPRVSVTSILLTFSIGAIFINVSASYGFSPQASDLMAYPTLFMGIRNLIGMLIAMAIGRRPVFLASALILFSAIQSIGTASLVIATTYLTAHLGWKWWYTIFAIVNGAVLILVELDFTNYKARTIKHYLKIFHVLMNSAVLGVYVVMITEFAIIFSAPPYNYPFDSLGFVQAGQIVVSITMMPLLGYGGDFLIRALARRNAGIAEPEHRLILIMLPAAVVIISYAIFGMAGSHPTQWSSWAVVVSYDAEYFGFIGIVLLGFTYLLDSYGKRAALILVLTCAIRGLVSFSISFRVTNFVKLEGYQGALKVCAIAIEVISAFSFPVYFFGRRIRKVTIKYAINNESVHI</sequence>
<gene>
    <name evidence="6" type="ORF">AOQ84DRAFT_422955</name>
</gene>
<dbReference type="PANTHER" id="PTHR23502">
    <property type="entry name" value="MAJOR FACILITATOR SUPERFAMILY"/>
    <property type="match status" value="1"/>
</dbReference>
<dbReference type="GO" id="GO:0022857">
    <property type="term" value="F:transmembrane transporter activity"/>
    <property type="evidence" value="ECO:0007669"/>
    <property type="project" value="TreeGrafter"/>
</dbReference>
<reference evidence="6 7" key="1">
    <citation type="journal article" date="2016" name="Nat. Commun.">
        <title>Ectomycorrhizal ecology is imprinted in the genome of the dominant symbiotic fungus Cenococcum geophilum.</title>
        <authorList>
            <consortium name="DOE Joint Genome Institute"/>
            <person name="Peter M."/>
            <person name="Kohler A."/>
            <person name="Ohm R.A."/>
            <person name="Kuo A."/>
            <person name="Krutzmann J."/>
            <person name="Morin E."/>
            <person name="Arend M."/>
            <person name="Barry K.W."/>
            <person name="Binder M."/>
            <person name="Choi C."/>
            <person name="Clum A."/>
            <person name="Copeland A."/>
            <person name="Grisel N."/>
            <person name="Haridas S."/>
            <person name="Kipfer T."/>
            <person name="LaButti K."/>
            <person name="Lindquist E."/>
            <person name="Lipzen A."/>
            <person name="Maire R."/>
            <person name="Meier B."/>
            <person name="Mihaltcheva S."/>
            <person name="Molinier V."/>
            <person name="Murat C."/>
            <person name="Poggeler S."/>
            <person name="Quandt C.A."/>
            <person name="Sperisen C."/>
            <person name="Tritt A."/>
            <person name="Tisserant E."/>
            <person name="Crous P.W."/>
            <person name="Henrissat B."/>
            <person name="Nehls U."/>
            <person name="Egli S."/>
            <person name="Spatafora J.W."/>
            <person name="Grigoriev I.V."/>
            <person name="Martin F.M."/>
        </authorList>
    </citation>
    <scope>NUCLEOTIDE SEQUENCE [LARGE SCALE GENOMIC DNA]</scope>
    <source>
        <strain evidence="6 7">CBS 207.34</strain>
    </source>
</reference>
<dbReference type="Proteomes" id="UP000250140">
    <property type="component" value="Unassembled WGS sequence"/>
</dbReference>
<evidence type="ECO:0000256" key="3">
    <source>
        <dbReference type="ARBA" id="ARBA00022989"/>
    </source>
</evidence>
<comment type="subcellular location">
    <subcellularLocation>
        <location evidence="1">Membrane</location>
        <topology evidence="1">Multi-pass membrane protein</topology>
    </subcellularLocation>
</comment>
<protein>
    <submittedName>
        <fullName evidence="6">Uncharacterized protein</fullName>
    </submittedName>
</protein>
<evidence type="ECO:0000256" key="1">
    <source>
        <dbReference type="ARBA" id="ARBA00004141"/>
    </source>
</evidence>
<feature type="transmembrane region" description="Helical" evidence="5">
    <location>
        <begin position="127"/>
        <end position="143"/>
    </location>
</feature>
<feature type="transmembrane region" description="Helical" evidence="5">
    <location>
        <begin position="39"/>
        <end position="59"/>
    </location>
</feature>
<keyword evidence="3 5" id="KW-1133">Transmembrane helix</keyword>
<evidence type="ECO:0000313" key="7">
    <source>
        <dbReference type="Proteomes" id="UP000250140"/>
    </source>
</evidence>
<keyword evidence="2 5" id="KW-0812">Transmembrane</keyword>
<evidence type="ECO:0000256" key="4">
    <source>
        <dbReference type="ARBA" id="ARBA00023136"/>
    </source>
</evidence>
<keyword evidence="7" id="KW-1185">Reference proteome</keyword>
<dbReference type="EMBL" id="KV750959">
    <property type="protein sequence ID" value="OCL02435.1"/>
    <property type="molecule type" value="Genomic_DNA"/>
</dbReference>
<dbReference type="AlphaFoldDB" id="A0A8E2JM39"/>
<feature type="transmembrane region" description="Helical" evidence="5">
    <location>
        <begin position="280"/>
        <end position="296"/>
    </location>
</feature>
<feature type="transmembrane region" description="Helical" evidence="5">
    <location>
        <begin position="303"/>
        <end position="324"/>
    </location>
</feature>
<dbReference type="PANTHER" id="PTHR23502:SF164">
    <property type="entry name" value="MAJOR FACILITATOR SUPERFAMILY (MFS) PROFILE DOMAIN-CONTAINING PROTEIN"/>
    <property type="match status" value="1"/>
</dbReference>